<dbReference type="InterPro" id="IPR036625">
    <property type="entry name" value="E3-bd_dom_sf"/>
</dbReference>
<evidence type="ECO:0000256" key="7">
    <source>
        <dbReference type="ARBA" id="ARBA00023128"/>
    </source>
</evidence>
<organism evidence="14 15">
    <name type="scientific">Elysia chlorotica</name>
    <name type="common">Eastern emerald elysia</name>
    <name type="synonym">Sea slug</name>
    <dbReference type="NCBI Taxonomy" id="188477"/>
    <lineage>
        <taxon>Eukaryota</taxon>
        <taxon>Metazoa</taxon>
        <taxon>Spiralia</taxon>
        <taxon>Lophotrochozoa</taxon>
        <taxon>Mollusca</taxon>
        <taxon>Gastropoda</taxon>
        <taxon>Heterobranchia</taxon>
        <taxon>Euthyneura</taxon>
        <taxon>Panpulmonata</taxon>
        <taxon>Sacoglossa</taxon>
        <taxon>Placobranchoidea</taxon>
        <taxon>Plakobranchidae</taxon>
        <taxon>Elysia</taxon>
    </lineage>
</organism>
<evidence type="ECO:0000313" key="14">
    <source>
        <dbReference type="EMBL" id="RUS85142.1"/>
    </source>
</evidence>
<dbReference type="Proteomes" id="UP000271974">
    <property type="component" value="Unassembled WGS sequence"/>
</dbReference>
<keyword evidence="4 10" id="KW-0808">Transferase</keyword>
<dbReference type="Pfam" id="PF02817">
    <property type="entry name" value="E3_binding"/>
    <property type="match status" value="1"/>
</dbReference>
<dbReference type="GO" id="GO:0043754">
    <property type="term" value="F:dihydrolipoamide branched chain acyltransferase activity"/>
    <property type="evidence" value="ECO:0007669"/>
    <property type="project" value="UniProtKB-EC"/>
</dbReference>
<evidence type="ECO:0000256" key="5">
    <source>
        <dbReference type="ARBA" id="ARBA00022823"/>
    </source>
</evidence>
<keyword evidence="6" id="KW-0809">Transit peptide</keyword>
<dbReference type="GO" id="GO:0005759">
    <property type="term" value="C:mitochondrial matrix"/>
    <property type="evidence" value="ECO:0007669"/>
    <property type="project" value="UniProtKB-SubCell"/>
</dbReference>
<keyword evidence="7" id="KW-0496">Mitochondrion</keyword>
<dbReference type="PROSITE" id="PS51826">
    <property type="entry name" value="PSBD"/>
    <property type="match status" value="1"/>
</dbReference>
<keyword evidence="8 10" id="KW-0012">Acyltransferase</keyword>
<comment type="similarity">
    <text evidence="3 10">Belongs to the 2-oxoacid dehydrogenase family.</text>
</comment>
<feature type="compositionally biased region" description="Low complexity" evidence="11">
    <location>
        <begin position="262"/>
        <end position="271"/>
    </location>
</feature>
<dbReference type="PANTHER" id="PTHR43178:SF5">
    <property type="entry name" value="LIPOAMIDE ACYLTRANSFERASE COMPONENT OF BRANCHED-CHAIN ALPHA-KETO ACID DEHYDROGENASE COMPLEX, MITOCHONDRIAL"/>
    <property type="match status" value="1"/>
</dbReference>
<dbReference type="InterPro" id="IPR000089">
    <property type="entry name" value="Biotin_lipoyl"/>
</dbReference>
<evidence type="ECO:0000256" key="8">
    <source>
        <dbReference type="ARBA" id="ARBA00023315"/>
    </source>
</evidence>
<dbReference type="PROSITE" id="PS00189">
    <property type="entry name" value="LIPOYL"/>
    <property type="match status" value="1"/>
</dbReference>
<comment type="cofactor">
    <cofactor evidence="1 10">
        <name>(R)-lipoate</name>
        <dbReference type="ChEBI" id="CHEBI:83088"/>
    </cofactor>
</comment>
<dbReference type="FunFam" id="4.10.320.10:FF:000002">
    <property type="entry name" value="Dihydrolipoamide acetyltransferase component of pyruvate dehydrogenase complex"/>
    <property type="match status" value="1"/>
</dbReference>
<feature type="region of interest" description="Disordered" evidence="11">
    <location>
        <begin position="228"/>
        <end position="275"/>
    </location>
</feature>
<accession>A0A433TU96</accession>
<keyword evidence="15" id="KW-1185">Reference proteome</keyword>
<feature type="compositionally biased region" description="Pro residues" evidence="11">
    <location>
        <begin position="230"/>
        <end position="251"/>
    </location>
</feature>
<dbReference type="FunFam" id="3.30.559.10:FF:000027">
    <property type="entry name" value="Dihydrolipoamide acetyltransferase component of pyruvate dehydrogenase complex"/>
    <property type="match status" value="1"/>
</dbReference>
<dbReference type="PROSITE" id="PS50968">
    <property type="entry name" value="BIOTINYL_LIPOYL"/>
    <property type="match status" value="1"/>
</dbReference>
<dbReference type="SUPFAM" id="SSF47005">
    <property type="entry name" value="Peripheral subunit-binding domain of 2-oxo acid dehydrogenase complex"/>
    <property type="match status" value="1"/>
</dbReference>
<evidence type="ECO:0000256" key="9">
    <source>
        <dbReference type="ARBA" id="ARBA00051775"/>
    </source>
</evidence>
<dbReference type="Gene3D" id="4.10.320.10">
    <property type="entry name" value="E3-binding domain"/>
    <property type="match status" value="1"/>
</dbReference>
<dbReference type="InterPro" id="IPR023213">
    <property type="entry name" value="CAT-like_dom_sf"/>
</dbReference>
<feature type="domain" description="Peripheral subunit-binding (PSBD)" evidence="13">
    <location>
        <begin position="181"/>
        <end position="218"/>
    </location>
</feature>
<dbReference type="FunFam" id="2.40.50.100:FF:000013">
    <property type="entry name" value="Dihydrolipoamide acetyltransferase component of pyruvate dehydrogenase complex"/>
    <property type="match status" value="1"/>
</dbReference>
<comment type="subcellular location">
    <subcellularLocation>
        <location evidence="2">Mitochondrion matrix</location>
    </subcellularLocation>
</comment>
<dbReference type="Gene3D" id="3.30.559.10">
    <property type="entry name" value="Chloramphenicol acetyltransferase-like domain"/>
    <property type="match status" value="1"/>
</dbReference>
<dbReference type="Pfam" id="PF00198">
    <property type="entry name" value="2-oxoacid_dh"/>
    <property type="match status" value="1"/>
</dbReference>
<evidence type="ECO:0000259" key="12">
    <source>
        <dbReference type="PROSITE" id="PS50968"/>
    </source>
</evidence>
<reference evidence="14 15" key="1">
    <citation type="submission" date="2019-01" db="EMBL/GenBank/DDBJ databases">
        <title>A draft genome assembly of the solar-powered sea slug Elysia chlorotica.</title>
        <authorList>
            <person name="Cai H."/>
            <person name="Li Q."/>
            <person name="Fang X."/>
            <person name="Li J."/>
            <person name="Curtis N.E."/>
            <person name="Altenburger A."/>
            <person name="Shibata T."/>
            <person name="Feng M."/>
            <person name="Maeda T."/>
            <person name="Schwartz J.A."/>
            <person name="Shigenobu S."/>
            <person name="Lundholm N."/>
            <person name="Nishiyama T."/>
            <person name="Yang H."/>
            <person name="Hasebe M."/>
            <person name="Li S."/>
            <person name="Pierce S.K."/>
            <person name="Wang J."/>
        </authorList>
    </citation>
    <scope>NUCLEOTIDE SEQUENCE [LARGE SCALE GENOMIC DNA]</scope>
    <source>
        <strain evidence="14">EC2010</strain>
        <tissue evidence="14">Whole organism of an adult</tissue>
    </source>
</reference>
<dbReference type="InterPro" id="IPR011053">
    <property type="entry name" value="Single_hybrid_motif"/>
</dbReference>
<dbReference type="STRING" id="188477.A0A433TU96"/>
<feature type="domain" description="Lipoyl-binding" evidence="12">
    <location>
        <begin position="71"/>
        <end position="146"/>
    </location>
</feature>
<evidence type="ECO:0000256" key="1">
    <source>
        <dbReference type="ARBA" id="ARBA00001938"/>
    </source>
</evidence>
<dbReference type="PANTHER" id="PTHR43178">
    <property type="entry name" value="DIHYDROLIPOAMIDE ACETYLTRANSFERASE COMPONENT OF PYRUVATE DEHYDROGENASE COMPLEX"/>
    <property type="match status" value="1"/>
</dbReference>
<dbReference type="AlphaFoldDB" id="A0A433TU96"/>
<evidence type="ECO:0000313" key="15">
    <source>
        <dbReference type="Proteomes" id="UP000271974"/>
    </source>
</evidence>
<sequence>MATIMFGRALQRSVKQIRIRGHDQTLKRTNLLKHAGCCYKPYTFVQQEFNLKALNVAQSRTFQTSAAMNKVIPYNLSDIGEGIREVVVLEWYVKPGDKVAQFDSICEVKSDKASVTITSRYDGTITKLYYDVDAIAYVGQPLLDIDTEGGDEPDKNEDVIEPEPSGGQSYKNVGIGGVKTLATPAVRRLATENNLNLADIVGTGKDGRVLKEDILRLIECVSGSIVSARPAPPAAPAPPSPAMPPSPPHAPTPQTLKPAAPPVRRAPAAPVGQDRTVQLKGVTKAMVRAMTEALKIPHFGYGDEVNMTQLVELRKRLKVVAEERGLKLSYMPFFIKAASLALSQYPVLNSSVDANCENLTYKAAHNIGVAMDTPDGLVVPAVKNVQSLSVLEVAAELNRLQSLGLAGKLGQADLSDVTFSLSNIGNIGGTYTKPVVMPPNVAIGGLGRIQVVPRFDEKDEISKAHIMNVSWSADHRVVDGATMARFSNLWKKYLEDPLTFVLDLK</sequence>
<dbReference type="Gene3D" id="2.40.50.100">
    <property type="match status" value="1"/>
</dbReference>
<evidence type="ECO:0000256" key="4">
    <source>
        <dbReference type="ARBA" id="ARBA00022679"/>
    </source>
</evidence>
<evidence type="ECO:0000256" key="6">
    <source>
        <dbReference type="ARBA" id="ARBA00022946"/>
    </source>
</evidence>
<dbReference type="InterPro" id="IPR050743">
    <property type="entry name" value="2-oxoacid_DH_E2_comp"/>
</dbReference>
<dbReference type="GO" id="GO:0005829">
    <property type="term" value="C:cytosol"/>
    <property type="evidence" value="ECO:0007669"/>
    <property type="project" value="UniProtKB-ARBA"/>
</dbReference>
<dbReference type="GO" id="GO:0016407">
    <property type="term" value="F:acetyltransferase activity"/>
    <property type="evidence" value="ECO:0007669"/>
    <property type="project" value="TreeGrafter"/>
</dbReference>
<evidence type="ECO:0000256" key="11">
    <source>
        <dbReference type="SAM" id="MobiDB-lite"/>
    </source>
</evidence>
<gene>
    <name evidence="14" type="ORF">EGW08_007106</name>
</gene>
<dbReference type="InterPro" id="IPR003016">
    <property type="entry name" value="2-oxoA_DH_lipoyl-BS"/>
</dbReference>
<comment type="catalytic activity">
    <reaction evidence="9">
        <text>N(6)-[(R)-dihydrolipoyl]-L-lysyl-[protein] + 2-methylpropanoyl-CoA = N(6)-[(R)-S(8)-2-methylpropanoyldihydrolipoyl]-L-lysyl-[protein] + CoA</text>
        <dbReference type="Rhea" id="RHEA:18865"/>
        <dbReference type="Rhea" id="RHEA-COMP:10475"/>
        <dbReference type="Rhea" id="RHEA-COMP:10497"/>
        <dbReference type="ChEBI" id="CHEBI:57287"/>
        <dbReference type="ChEBI" id="CHEBI:57338"/>
        <dbReference type="ChEBI" id="CHEBI:83100"/>
        <dbReference type="ChEBI" id="CHEBI:83142"/>
        <dbReference type="EC" id="2.3.1.168"/>
    </reaction>
    <physiologicalReaction direction="left-to-right" evidence="9">
        <dbReference type="Rhea" id="RHEA:18866"/>
    </physiologicalReaction>
</comment>
<dbReference type="OrthoDB" id="202158at2759"/>
<keyword evidence="5 10" id="KW-0450">Lipoyl</keyword>
<evidence type="ECO:0000256" key="10">
    <source>
        <dbReference type="RuleBase" id="RU003423"/>
    </source>
</evidence>
<evidence type="ECO:0000256" key="3">
    <source>
        <dbReference type="ARBA" id="ARBA00007317"/>
    </source>
</evidence>
<dbReference type="EC" id="2.3.1.-" evidence="10"/>
<evidence type="ECO:0000259" key="13">
    <source>
        <dbReference type="PROSITE" id="PS51826"/>
    </source>
</evidence>
<dbReference type="InterPro" id="IPR001078">
    <property type="entry name" value="2-oxoacid_DH_actylTfrase"/>
</dbReference>
<dbReference type="Pfam" id="PF00364">
    <property type="entry name" value="Biotin_lipoyl"/>
    <property type="match status" value="1"/>
</dbReference>
<dbReference type="CDD" id="cd06849">
    <property type="entry name" value="lipoyl_domain"/>
    <property type="match status" value="1"/>
</dbReference>
<dbReference type="EMBL" id="RQTK01000180">
    <property type="protein sequence ID" value="RUS85142.1"/>
    <property type="molecule type" value="Genomic_DNA"/>
</dbReference>
<name>A0A433TU96_ELYCH</name>
<evidence type="ECO:0000256" key="2">
    <source>
        <dbReference type="ARBA" id="ARBA00004305"/>
    </source>
</evidence>
<comment type="caution">
    <text evidence="14">The sequence shown here is derived from an EMBL/GenBank/DDBJ whole genome shotgun (WGS) entry which is preliminary data.</text>
</comment>
<dbReference type="SUPFAM" id="SSF51230">
    <property type="entry name" value="Single hybrid motif"/>
    <property type="match status" value="1"/>
</dbReference>
<proteinExistence type="inferred from homology"/>
<feature type="region of interest" description="Disordered" evidence="11">
    <location>
        <begin position="146"/>
        <end position="172"/>
    </location>
</feature>
<dbReference type="GO" id="GO:0031405">
    <property type="term" value="F:lipoic acid binding"/>
    <property type="evidence" value="ECO:0007669"/>
    <property type="project" value="TreeGrafter"/>
</dbReference>
<dbReference type="SUPFAM" id="SSF52777">
    <property type="entry name" value="CoA-dependent acyltransferases"/>
    <property type="match status" value="1"/>
</dbReference>
<protein>
    <recommendedName>
        <fullName evidence="10">Dihydrolipoamide acetyltransferase component of pyruvate dehydrogenase complex</fullName>
        <ecNumber evidence="10">2.3.1.-</ecNumber>
    </recommendedName>
</protein>
<dbReference type="InterPro" id="IPR004167">
    <property type="entry name" value="PSBD"/>
</dbReference>